<keyword evidence="1" id="KW-1133">Transmembrane helix</keyword>
<feature type="transmembrane region" description="Helical" evidence="1">
    <location>
        <begin position="169"/>
        <end position="184"/>
    </location>
</feature>
<protein>
    <recommendedName>
        <fullName evidence="4">Glycosyltransferase RgtA/B/C/D-like domain-containing protein</fullName>
    </recommendedName>
</protein>
<evidence type="ECO:0000313" key="3">
    <source>
        <dbReference type="Proteomes" id="UP001209737"/>
    </source>
</evidence>
<organism evidence="2 3">
    <name type="scientific">Leptospira limi</name>
    <dbReference type="NCBI Taxonomy" id="2950023"/>
    <lineage>
        <taxon>Bacteria</taxon>
        <taxon>Pseudomonadati</taxon>
        <taxon>Spirochaetota</taxon>
        <taxon>Spirochaetia</taxon>
        <taxon>Leptospirales</taxon>
        <taxon>Leptospiraceae</taxon>
        <taxon>Leptospira</taxon>
    </lineage>
</organism>
<feature type="transmembrane region" description="Helical" evidence="1">
    <location>
        <begin position="61"/>
        <end position="79"/>
    </location>
</feature>
<keyword evidence="3" id="KW-1185">Reference proteome</keyword>
<gene>
    <name evidence="2" type="ORF">ND812_07080</name>
</gene>
<reference evidence="2 3" key="1">
    <citation type="submission" date="2022-06" db="EMBL/GenBank/DDBJ databases">
        <title>Leptospira isolates from biofilms formed at urban environments.</title>
        <authorList>
            <person name="Ribeiro P.S."/>
            <person name="Sousa T."/>
            <person name="Carvalho N."/>
            <person name="Aburjaile F."/>
            <person name="Neves F."/>
            <person name="Oliveira D."/>
            <person name="Blanco L."/>
            <person name="Lima J."/>
            <person name="Costa F."/>
            <person name="Brenig B."/>
            <person name="Soares S."/>
            <person name="Ramos R."/>
            <person name="Goes-Neto A."/>
            <person name="Matiuzzi M."/>
            <person name="Azevedo V."/>
            <person name="Ristow P."/>
        </authorList>
    </citation>
    <scope>NUCLEOTIDE SEQUENCE [LARGE SCALE GENOMIC DNA]</scope>
    <source>
        <strain evidence="2 3">VSF25</strain>
    </source>
</reference>
<feature type="transmembrane region" description="Helical" evidence="1">
    <location>
        <begin position="265"/>
        <end position="285"/>
    </location>
</feature>
<feature type="transmembrane region" description="Helical" evidence="1">
    <location>
        <begin position="353"/>
        <end position="371"/>
    </location>
</feature>
<accession>A0ABT3LVV4</accession>
<dbReference type="RefSeq" id="WP_265374875.1">
    <property type="nucleotide sequence ID" value="NZ_JAMQPV010000001.1"/>
</dbReference>
<keyword evidence="1" id="KW-0812">Transmembrane</keyword>
<feature type="transmembrane region" description="Helical" evidence="1">
    <location>
        <begin position="297"/>
        <end position="317"/>
    </location>
</feature>
<feature type="transmembrane region" description="Helical" evidence="1">
    <location>
        <begin position="91"/>
        <end position="124"/>
    </location>
</feature>
<dbReference type="Proteomes" id="UP001209737">
    <property type="component" value="Unassembled WGS sequence"/>
</dbReference>
<comment type="caution">
    <text evidence="2">The sequence shown here is derived from an EMBL/GenBank/DDBJ whole genome shotgun (WGS) entry which is preliminary data.</text>
</comment>
<name>A0ABT3LVV4_9LEPT</name>
<evidence type="ECO:0000313" key="2">
    <source>
        <dbReference type="EMBL" id="MCW7461850.1"/>
    </source>
</evidence>
<feature type="transmembrane region" description="Helical" evidence="1">
    <location>
        <begin position="130"/>
        <end position="157"/>
    </location>
</feature>
<sequence>MALILLPNILTYERQRDIQLYDETFYLESGNHITDVQDGVSYFTYYKLLNFFFKNPVDRYFVGYVLLVYLVSFAFIFTANTTRELFVNISFLAILLTSPLVLSAMPFITLFSSFLLLILIYAFYHKKYVLFLILGFVLAYARVEFFGYALFSIFFILPYLIKNKNKTNLSIYITFCIGLIVSYFKNPSSHERAYIAFCQHYAFSKFNKGLYNDDPWTTCGSLILKDFGREGHMEDILFGNFAVLLEHMGSNLIELFKIVSVKFNVPVLIVVILAVVVLSFEFLRVIRNVNKKRWSGLSQSLLVLALMSVTMFGPIFYFPRDHYLIQIFVVFLTLSKRNSVIIKNIFISLGKRFDFRLIISVILVVVFYLFFTGIKSFKKLRDSSLTNECGTLRLIETFKYAKLGKINVLNPEGDFCAYFGKETCKSILPYEKQNNFNQFIETKNVNVIIYTDYFDHNPEYREDDEFKSFVRNQFKINSKIKFIEDPMFTCKYRKVLIREM</sequence>
<feature type="transmembrane region" description="Helical" evidence="1">
    <location>
        <begin position="323"/>
        <end position="341"/>
    </location>
</feature>
<keyword evidence="1" id="KW-0472">Membrane</keyword>
<proteinExistence type="predicted"/>
<evidence type="ECO:0000256" key="1">
    <source>
        <dbReference type="SAM" id="Phobius"/>
    </source>
</evidence>
<dbReference type="EMBL" id="JAMQPV010000001">
    <property type="protein sequence ID" value="MCW7461850.1"/>
    <property type="molecule type" value="Genomic_DNA"/>
</dbReference>
<evidence type="ECO:0008006" key="4">
    <source>
        <dbReference type="Google" id="ProtNLM"/>
    </source>
</evidence>